<protein>
    <submittedName>
        <fullName evidence="1">Uncharacterized protein</fullName>
    </submittedName>
</protein>
<reference evidence="1 2" key="1">
    <citation type="journal article" date="2013" name="PLoS Genet.">
        <title>A gene transfer agent and a dynamic repertoire of secretion systems hold the keys to the explosive radiation of the emerging pathogen Bartonella.</title>
        <authorList>
            <person name="Guy L."/>
            <person name="Nystedt B."/>
            <person name="Toft C."/>
            <person name="Zaremba-Niedzwiedzka K."/>
            <person name="Berglund E.C."/>
            <person name="Granberg F."/>
            <person name="Naslund K."/>
            <person name="Eriksson A.S."/>
            <person name="Andersson S.G."/>
        </authorList>
    </citation>
    <scope>NUCLEOTIDE SEQUENCE [LARGE SCALE GENOMIC DNA]</scope>
    <source>
        <strain evidence="1 2">91-4</strain>
    </source>
</reference>
<proteinExistence type="predicted"/>
<comment type="caution">
    <text evidence="1">The sequence shown here is derived from an EMBL/GenBank/DDBJ whole genome shotgun (WGS) entry which is preliminary data.</text>
</comment>
<sequence length="204" mass="21847">MWVMVMRCVFKHHVYLCVVSTALMAGLSLITSHTSKAYADQNCGSSRGGVKTISSDQPIVCSSGETRILSSTSSGRDINIDMDRGPGEAVKITGPGTNITIIKKITVTGSGGSGLPVIKVLNKGQLTLDEDVDVEGATGMQKAIVVDGSESSVTLKGKLTGFEGMKVKMSNRRILLSNEQINYTSNNNTNFIEIDEKTLHQHLN</sequence>
<name>N6VDF0_9HYPH</name>
<keyword evidence="2" id="KW-1185">Reference proteome</keyword>
<dbReference type="AlphaFoldDB" id="N6VDF0"/>
<dbReference type="Proteomes" id="UP000014038">
    <property type="component" value="Chromosome"/>
</dbReference>
<organism evidence="1 2">
    <name type="scientific">Bartonella bovis 91-4</name>
    <dbReference type="NCBI Taxonomy" id="1094491"/>
    <lineage>
        <taxon>Bacteria</taxon>
        <taxon>Pseudomonadati</taxon>
        <taxon>Pseudomonadota</taxon>
        <taxon>Alphaproteobacteria</taxon>
        <taxon>Hyphomicrobiales</taxon>
        <taxon>Bartonellaceae</taxon>
        <taxon>Bartonella</taxon>
    </lineage>
</organism>
<dbReference type="EMBL" id="AGWA01000007">
    <property type="protein sequence ID" value="ENN91321.1"/>
    <property type="molecule type" value="Genomic_DNA"/>
</dbReference>
<dbReference type="HOGENOM" id="CLU_1500693_0_0_5"/>
<dbReference type="PATRIC" id="fig|1094491.5.peg.1103"/>
<evidence type="ECO:0000313" key="2">
    <source>
        <dbReference type="Proteomes" id="UP000014038"/>
    </source>
</evidence>
<gene>
    <name evidence="1" type="ORF">BBbe_10190</name>
</gene>
<evidence type="ECO:0000313" key="1">
    <source>
        <dbReference type="EMBL" id="ENN91321.1"/>
    </source>
</evidence>
<accession>N6VDF0</accession>